<dbReference type="AlphaFoldDB" id="A0AAJ0F7S9"/>
<sequence>MEGYPAMTAGGQYLEMASEFPCSSPPSSFPPKPRPIKYRSTCDNCHRLKVKCGQEKESCSRCRASGEKCVYGISQRRGKPKSVRDAAAARRAVKLAHHSLPIHGGPAPFDFSHMGETMVFQMQLPSPSSPPPPVQHHALQPHRFAGTEPGIGDYTLLQSISLPELPWETIMAADPVRGRSASPGAGAGDYAQRRPSQADDLSCSPPHSATGSGSGCSQLDTIYAASVSTHVAESIPETTDQSSLSFSVPPPAPASSTLSHPQPSNHCRHEALLLERLVRIEATANTLSQLAPDAARADEADENRVRKPPLSFEQLLSIGQSTLPPATVSNILACDSCASNSSITLYFVLLIDKVLALHAKFIESYRPTSSGTDLASSLKSAPSTPASSVSTPSASWPSPNPLAIVPASPQSVKGAPAPFLEAYGLSSTEQTAVQKLLLKSRLGDLRSLISKLQSRMKGAGNMQQACESIVAQVGERLDAVDEDMNGVL</sequence>
<dbReference type="CDD" id="cd00067">
    <property type="entry name" value="GAL4"/>
    <property type="match status" value="1"/>
</dbReference>
<dbReference type="PROSITE" id="PS50048">
    <property type="entry name" value="ZN2_CY6_FUNGAL_2"/>
    <property type="match status" value="1"/>
</dbReference>
<comment type="caution">
    <text evidence="4">The sequence shown here is derived from an EMBL/GenBank/DDBJ whole genome shotgun (WGS) entry which is preliminary data.</text>
</comment>
<keyword evidence="1" id="KW-0539">Nucleus</keyword>
<feature type="compositionally biased region" description="Polar residues" evidence="2">
    <location>
        <begin position="367"/>
        <end position="379"/>
    </location>
</feature>
<dbReference type="GO" id="GO:0008270">
    <property type="term" value="F:zinc ion binding"/>
    <property type="evidence" value="ECO:0007669"/>
    <property type="project" value="InterPro"/>
</dbReference>
<organism evidence="4 5">
    <name type="scientific">Echria macrotheca</name>
    <dbReference type="NCBI Taxonomy" id="438768"/>
    <lineage>
        <taxon>Eukaryota</taxon>
        <taxon>Fungi</taxon>
        <taxon>Dikarya</taxon>
        <taxon>Ascomycota</taxon>
        <taxon>Pezizomycotina</taxon>
        <taxon>Sordariomycetes</taxon>
        <taxon>Sordariomycetidae</taxon>
        <taxon>Sordariales</taxon>
        <taxon>Schizotheciaceae</taxon>
        <taxon>Echria</taxon>
    </lineage>
</organism>
<dbReference type="Gene3D" id="4.10.240.10">
    <property type="entry name" value="Zn(2)-C6 fungal-type DNA-binding domain"/>
    <property type="match status" value="1"/>
</dbReference>
<dbReference type="PROSITE" id="PS00463">
    <property type="entry name" value="ZN2_CY6_FUNGAL_1"/>
    <property type="match status" value="1"/>
</dbReference>
<dbReference type="InterPro" id="IPR036864">
    <property type="entry name" value="Zn2-C6_fun-type_DNA-bd_sf"/>
</dbReference>
<dbReference type="SMART" id="SM00066">
    <property type="entry name" value="GAL4"/>
    <property type="match status" value="1"/>
</dbReference>
<evidence type="ECO:0000313" key="5">
    <source>
        <dbReference type="Proteomes" id="UP001239445"/>
    </source>
</evidence>
<name>A0AAJ0F7S9_9PEZI</name>
<dbReference type="PRINTS" id="PR00755">
    <property type="entry name" value="AFLATOXINBRP"/>
</dbReference>
<evidence type="ECO:0000313" key="4">
    <source>
        <dbReference type="EMBL" id="KAK1758291.1"/>
    </source>
</evidence>
<proteinExistence type="predicted"/>
<keyword evidence="5" id="KW-1185">Reference proteome</keyword>
<accession>A0AAJ0F7S9</accession>
<evidence type="ECO:0000256" key="1">
    <source>
        <dbReference type="ARBA" id="ARBA00023242"/>
    </source>
</evidence>
<reference evidence="4" key="1">
    <citation type="submission" date="2023-06" db="EMBL/GenBank/DDBJ databases">
        <title>Genome-scale phylogeny and comparative genomics of the fungal order Sordariales.</title>
        <authorList>
            <consortium name="Lawrence Berkeley National Laboratory"/>
            <person name="Hensen N."/>
            <person name="Bonometti L."/>
            <person name="Westerberg I."/>
            <person name="Brannstrom I.O."/>
            <person name="Guillou S."/>
            <person name="Cros-Aarteil S."/>
            <person name="Calhoun S."/>
            <person name="Haridas S."/>
            <person name="Kuo A."/>
            <person name="Mondo S."/>
            <person name="Pangilinan J."/>
            <person name="Riley R."/>
            <person name="Labutti K."/>
            <person name="Andreopoulos B."/>
            <person name="Lipzen A."/>
            <person name="Chen C."/>
            <person name="Yanf M."/>
            <person name="Daum C."/>
            <person name="Ng V."/>
            <person name="Clum A."/>
            <person name="Steindorff A."/>
            <person name="Ohm R."/>
            <person name="Martin F."/>
            <person name="Silar P."/>
            <person name="Natvig D."/>
            <person name="Lalanne C."/>
            <person name="Gautier V."/>
            <person name="Ament-Velasquez S.L."/>
            <person name="Kruys A."/>
            <person name="Hutchinson M.I."/>
            <person name="Powell A.J."/>
            <person name="Barry K."/>
            <person name="Miller A.N."/>
            <person name="Grigoriev I.V."/>
            <person name="Debuchy R."/>
            <person name="Gladieux P."/>
            <person name="Thoren M.H."/>
            <person name="Johannesson H."/>
        </authorList>
    </citation>
    <scope>NUCLEOTIDE SEQUENCE</scope>
    <source>
        <strain evidence="4">PSN4</strain>
    </source>
</reference>
<feature type="region of interest" description="Disordered" evidence="2">
    <location>
        <begin position="367"/>
        <end position="402"/>
    </location>
</feature>
<dbReference type="Pfam" id="PF00172">
    <property type="entry name" value="Zn_clus"/>
    <property type="match status" value="1"/>
</dbReference>
<dbReference type="SUPFAM" id="SSF57701">
    <property type="entry name" value="Zn2/Cys6 DNA-binding domain"/>
    <property type="match status" value="1"/>
</dbReference>
<evidence type="ECO:0000259" key="3">
    <source>
        <dbReference type="PROSITE" id="PS50048"/>
    </source>
</evidence>
<dbReference type="InterPro" id="IPR001138">
    <property type="entry name" value="Zn2Cys6_DnaBD"/>
</dbReference>
<protein>
    <recommendedName>
        <fullName evidence="3">Zn(2)-C6 fungal-type domain-containing protein</fullName>
    </recommendedName>
</protein>
<evidence type="ECO:0000256" key="2">
    <source>
        <dbReference type="SAM" id="MobiDB-lite"/>
    </source>
</evidence>
<feature type="compositionally biased region" description="Low complexity" evidence="2">
    <location>
        <begin position="380"/>
        <end position="397"/>
    </location>
</feature>
<gene>
    <name evidence="4" type="ORF">QBC47DRAFT_136387</name>
</gene>
<dbReference type="Proteomes" id="UP001239445">
    <property type="component" value="Unassembled WGS sequence"/>
</dbReference>
<feature type="region of interest" description="Disordered" evidence="2">
    <location>
        <begin position="176"/>
        <end position="215"/>
    </location>
</feature>
<dbReference type="GO" id="GO:0000981">
    <property type="term" value="F:DNA-binding transcription factor activity, RNA polymerase II-specific"/>
    <property type="evidence" value="ECO:0007669"/>
    <property type="project" value="InterPro"/>
</dbReference>
<feature type="compositionally biased region" description="Polar residues" evidence="2">
    <location>
        <begin position="205"/>
        <end position="215"/>
    </location>
</feature>
<feature type="domain" description="Zn(2)-C6 fungal-type" evidence="3">
    <location>
        <begin position="41"/>
        <end position="71"/>
    </location>
</feature>
<dbReference type="EMBL" id="MU839829">
    <property type="protein sequence ID" value="KAK1758291.1"/>
    <property type="molecule type" value="Genomic_DNA"/>
</dbReference>
<feature type="region of interest" description="Disordered" evidence="2">
    <location>
        <begin position="233"/>
        <end position="265"/>
    </location>
</feature>